<proteinExistence type="predicted"/>
<dbReference type="GeneID" id="62682699"/>
<dbReference type="KEGG" id="vg:62682699"/>
<evidence type="ECO:0000313" key="2">
    <source>
        <dbReference type="Proteomes" id="UP000345177"/>
    </source>
</evidence>
<protein>
    <submittedName>
        <fullName evidence="1">Uncharacterized protein</fullName>
    </submittedName>
</protein>
<dbReference type="Proteomes" id="UP000345177">
    <property type="component" value="Segment"/>
</dbReference>
<organism evidence="1 2">
    <name type="scientific">Serratia phage JS26</name>
    <dbReference type="NCBI Taxonomy" id="2315217"/>
    <lineage>
        <taxon>Viruses</taxon>
        <taxon>Duplodnaviria</taxon>
        <taxon>Heunggongvirae</taxon>
        <taxon>Uroviricota</taxon>
        <taxon>Caudoviricetes</taxon>
        <taxon>Casjensviridae</taxon>
        <taxon>Dunedinvirus</taxon>
        <taxon>Dunedinvirus JS26</taxon>
    </lineage>
</organism>
<dbReference type="EMBL" id="MN505213">
    <property type="protein sequence ID" value="QGF20933.1"/>
    <property type="molecule type" value="Genomic_DNA"/>
</dbReference>
<reference evidence="1 2" key="1">
    <citation type="submission" date="2019-09" db="EMBL/GenBank/DDBJ databases">
        <title>Transcriptional response of Serratia to Siphovirus infection.</title>
        <authorList>
            <person name="Malone L.M."/>
            <person name="Fineran P.C."/>
        </authorList>
    </citation>
    <scope>NUCLEOTIDE SEQUENCE [LARGE SCALE GENOMIC DNA]</scope>
</reference>
<accession>A0A5Q2F2U2</accession>
<name>A0A5Q2F2U2_9CAUD</name>
<dbReference type="RefSeq" id="YP_010000059.1">
    <property type="nucleotide sequence ID" value="NC_053012.1"/>
</dbReference>
<sequence length="81" mass="9421">MGNFITFKERIEHKVSQHPTLTLRWAAQTAIIRKGTSDEHRIFATLTKLPCRVDIMQDGMDARKQEWWQLEDRLGKLAGAQ</sequence>
<keyword evidence="2" id="KW-1185">Reference proteome</keyword>
<evidence type="ECO:0000313" key="1">
    <source>
        <dbReference type="EMBL" id="QGF20933.1"/>
    </source>
</evidence>